<dbReference type="EMBL" id="CENE01000001">
    <property type="protein sequence ID" value="CEQ38937.1"/>
    <property type="molecule type" value="Genomic_DNA"/>
</dbReference>
<gene>
    <name evidence="3" type="primary">SPOSA6832_00405</name>
</gene>
<dbReference type="PANTHER" id="PTHR32440">
    <property type="entry name" value="PHOSPHATASE DCR2-RELATED-RELATED"/>
    <property type="match status" value="1"/>
</dbReference>
<keyword evidence="4" id="KW-1185">Reference proteome</keyword>
<reference evidence="4" key="1">
    <citation type="submission" date="2015-02" db="EMBL/GenBank/DDBJ databases">
        <authorList>
            <person name="Gon?alves P."/>
        </authorList>
    </citation>
    <scope>NUCLEOTIDE SEQUENCE [LARGE SCALE GENOMIC DNA]</scope>
</reference>
<evidence type="ECO:0000313" key="3">
    <source>
        <dbReference type="EMBL" id="CEQ38937.1"/>
    </source>
</evidence>
<evidence type="ECO:0000313" key="4">
    <source>
        <dbReference type="Proteomes" id="UP000243876"/>
    </source>
</evidence>
<dbReference type="AlphaFoldDB" id="A0A0D6EFY9"/>
<dbReference type="Gene3D" id="3.60.21.10">
    <property type="match status" value="1"/>
</dbReference>
<evidence type="ECO:0000256" key="1">
    <source>
        <dbReference type="SAM" id="MobiDB-lite"/>
    </source>
</evidence>
<dbReference type="Pfam" id="PF00149">
    <property type="entry name" value="Metallophos"/>
    <property type="match status" value="1"/>
</dbReference>
<dbReference type="PANTHER" id="PTHR32440:SF0">
    <property type="entry name" value="PHOSPHATASE DCR2-RELATED"/>
    <property type="match status" value="1"/>
</dbReference>
<dbReference type="OrthoDB" id="783096at2759"/>
<organism evidence="3 4">
    <name type="scientific">Sporidiobolus salmonicolor</name>
    <name type="common">Yeast-like fungus</name>
    <name type="synonym">Sporobolomyces salmonicolor</name>
    <dbReference type="NCBI Taxonomy" id="5005"/>
    <lineage>
        <taxon>Eukaryota</taxon>
        <taxon>Fungi</taxon>
        <taxon>Dikarya</taxon>
        <taxon>Basidiomycota</taxon>
        <taxon>Pucciniomycotina</taxon>
        <taxon>Microbotryomycetes</taxon>
        <taxon>Sporidiobolales</taxon>
        <taxon>Sporidiobolaceae</taxon>
        <taxon>Sporobolomyces</taxon>
    </lineage>
</organism>
<dbReference type="GO" id="GO:0004721">
    <property type="term" value="F:phosphoprotein phosphatase activity"/>
    <property type="evidence" value="ECO:0007669"/>
    <property type="project" value="TreeGrafter"/>
</dbReference>
<dbReference type="Proteomes" id="UP000243876">
    <property type="component" value="Unassembled WGS sequence"/>
</dbReference>
<dbReference type="InterPro" id="IPR029052">
    <property type="entry name" value="Metallo-depent_PP-like"/>
</dbReference>
<proteinExistence type="predicted"/>
<protein>
    <submittedName>
        <fullName evidence="3">SPOSA6832_00405-mRNA-1:cds</fullName>
    </submittedName>
</protein>
<dbReference type="GO" id="GO:0005737">
    <property type="term" value="C:cytoplasm"/>
    <property type="evidence" value="ECO:0007669"/>
    <property type="project" value="TreeGrafter"/>
</dbReference>
<evidence type="ECO:0000259" key="2">
    <source>
        <dbReference type="Pfam" id="PF00149"/>
    </source>
</evidence>
<name>A0A0D6EFY9_SPOSA</name>
<feature type="region of interest" description="Disordered" evidence="1">
    <location>
        <begin position="609"/>
        <end position="659"/>
    </location>
</feature>
<dbReference type="SUPFAM" id="SSF56300">
    <property type="entry name" value="Metallo-dependent phosphatases"/>
    <property type="match status" value="2"/>
</dbReference>
<dbReference type="InterPro" id="IPR004843">
    <property type="entry name" value="Calcineurin-like_PHP"/>
</dbReference>
<feature type="domain" description="Calcineurin-like phosphoesterase" evidence="2">
    <location>
        <begin position="319"/>
        <end position="420"/>
    </location>
</feature>
<sequence>MLSPSSTRTYVRLGFLASVALTSFLLAARYQLSQPQDRPHGLPVQLGKQAWQVSFAAKSPAEVGTEVLASGASASSNGTAGDEDEYWDEDDDWDDWGVSTKWDPLRADSTPFTELQVKTCVLSPGLYDLCSPTSSAREDATRGVWERIDRDVSKKIGIYYLYIYGRRLLPGSTADVITDIRLLDHSPSVADLSSDGLWVEVSESLRTGVWPRLPPLFLHYKLTPQADVLAARKMGVNGSAGALEPITELDVLYGANETNPLPGYTKLPTMISGGPDDEKTVGTGYGKGTRVGASLAYRKAIPKLPATPILRFSPAGNFTILQVADLHFSVGPGECRDMDPVREAECKQAGADVYSLRWLEDALDEIKPDLVVLSGDQLNGQETSWDARSVILKWAPLLYERGIPWTTIFGNHDHESTDLDHEAQMELMRQLPLFLGESGPASVDGTGNYVRSIRAPEEDKVLFNMYFLDSHANAKSVNPWAKPGYDYLKPSQYVLSALFLCIDPKLMNRCLFTRINWFRGRSAQIKTITRPYIPPSKTFAILNRRSRAGRPGFRSTSSSTISTASNLSVDDLRRRIKRQTTDENGADWTAAAVDELTKLEEEMLDNGDAGFSAAVEPDDGSQIGEEPLYGQNGSTFEEEGSDVSAADNSGSGTKEEDLIAEGKINPLLEDEQLMEEGGLEPTELPAGPTKANPMEAKPNAMVFFHIPLQQAYTSSIDVGRSGKRLLVGSRLEGAGASKTDSGFFEQAVLAQGELPATKGVAPVDEFWDGEYNAPTEGRAEVKVLAHGHCHLTSDCRRVRGVWECFGGGATYSGYGNSTFARRFRVYQLSDYGERIETFQLLDTKERINHAILVGEGSLEEE</sequence>
<accession>A0A0D6EFY9</accession>